<evidence type="ECO:0000256" key="1">
    <source>
        <dbReference type="SAM" id="MobiDB-lite"/>
    </source>
</evidence>
<evidence type="ECO:0000313" key="2">
    <source>
        <dbReference type="EMBL" id="CAG6674243.1"/>
    </source>
</evidence>
<proteinExistence type="predicted"/>
<dbReference type="EMBL" id="HBUF01233361">
    <property type="protein sequence ID" value="CAG6674243.1"/>
    <property type="molecule type" value="Transcribed_RNA"/>
</dbReference>
<feature type="region of interest" description="Disordered" evidence="1">
    <location>
        <begin position="1"/>
        <end position="96"/>
    </location>
</feature>
<protein>
    <submittedName>
        <fullName evidence="2">Uncharacterized protein</fullName>
    </submittedName>
</protein>
<feature type="compositionally biased region" description="Basic and acidic residues" evidence="1">
    <location>
        <begin position="35"/>
        <end position="55"/>
    </location>
</feature>
<name>A0A8D8SQZ1_9HEMI</name>
<accession>A0A8D8SQZ1</accession>
<reference evidence="2" key="1">
    <citation type="submission" date="2021-05" db="EMBL/GenBank/DDBJ databases">
        <authorList>
            <person name="Alioto T."/>
            <person name="Alioto T."/>
            <person name="Gomez Garrido J."/>
        </authorList>
    </citation>
    <scope>NUCLEOTIDE SEQUENCE</scope>
</reference>
<organism evidence="2">
    <name type="scientific">Cacopsylla melanoneura</name>
    <dbReference type="NCBI Taxonomy" id="428564"/>
    <lineage>
        <taxon>Eukaryota</taxon>
        <taxon>Metazoa</taxon>
        <taxon>Ecdysozoa</taxon>
        <taxon>Arthropoda</taxon>
        <taxon>Hexapoda</taxon>
        <taxon>Insecta</taxon>
        <taxon>Pterygota</taxon>
        <taxon>Neoptera</taxon>
        <taxon>Paraneoptera</taxon>
        <taxon>Hemiptera</taxon>
        <taxon>Sternorrhyncha</taxon>
        <taxon>Psylloidea</taxon>
        <taxon>Psyllidae</taxon>
        <taxon>Psyllinae</taxon>
        <taxon>Cacopsylla</taxon>
    </lineage>
</organism>
<dbReference type="EMBL" id="HBUF01233360">
    <property type="protein sequence ID" value="CAG6674240.1"/>
    <property type="molecule type" value="Transcribed_RNA"/>
</dbReference>
<sequence length="171" mass="19514">MEHHLEETLCESGVDKVPNSGESDARASGMAETTAHQHSDSRSDQRTQTKHDQQDRLGQQKARPRSRTTMWRGNGRSGHDELRPAVSGSPAELRKHAKHFRTRNVAEERTARQSVDAPFVSVYAGLSAPHRRRHGDLLYTVRREEVQVSERTIFGENIKRRILKLCREAQQ</sequence>
<dbReference type="AlphaFoldDB" id="A0A8D8SQZ1"/>